<dbReference type="AlphaFoldDB" id="A0AAN6NJR9"/>
<name>A0AAN6NJR9_9PEZI</name>
<dbReference type="Proteomes" id="UP001303473">
    <property type="component" value="Unassembled WGS sequence"/>
</dbReference>
<accession>A0AAN6NJR9</accession>
<comment type="caution">
    <text evidence="2">The sequence shown here is derived from an EMBL/GenBank/DDBJ whole genome shotgun (WGS) entry which is preliminary data.</text>
</comment>
<evidence type="ECO:0000313" key="3">
    <source>
        <dbReference type="Proteomes" id="UP001303473"/>
    </source>
</evidence>
<keyword evidence="3" id="KW-1185">Reference proteome</keyword>
<organism evidence="2 3">
    <name type="scientific">Diplogelasinospora grovesii</name>
    <dbReference type="NCBI Taxonomy" id="303347"/>
    <lineage>
        <taxon>Eukaryota</taxon>
        <taxon>Fungi</taxon>
        <taxon>Dikarya</taxon>
        <taxon>Ascomycota</taxon>
        <taxon>Pezizomycotina</taxon>
        <taxon>Sordariomycetes</taxon>
        <taxon>Sordariomycetidae</taxon>
        <taxon>Sordariales</taxon>
        <taxon>Diplogelasinosporaceae</taxon>
        <taxon>Diplogelasinospora</taxon>
    </lineage>
</organism>
<evidence type="ECO:0000313" key="2">
    <source>
        <dbReference type="EMBL" id="KAK3946108.1"/>
    </source>
</evidence>
<gene>
    <name evidence="2" type="ORF">QBC46DRAFT_513</name>
</gene>
<reference evidence="3" key="1">
    <citation type="journal article" date="2023" name="Mol. Phylogenet. Evol.">
        <title>Genome-scale phylogeny and comparative genomics of the fungal order Sordariales.</title>
        <authorList>
            <person name="Hensen N."/>
            <person name="Bonometti L."/>
            <person name="Westerberg I."/>
            <person name="Brannstrom I.O."/>
            <person name="Guillou S."/>
            <person name="Cros-Aarteil S."/>
            <person name="Calhoun S."/>
            <person name="Haridas S."/>
            <person name="Kuo A."/>
            <person name="Mondo S."/>
            <person name="Pangilinan J."/>
            <person name="Riley R."/>
            <person name="LaButti K."/>
            <person name="Andreopoulos B."/>
            <person name="Lipzen A."/>
            <person name="Chen C."/>
            <person name="Yan M."/>
            <person name="Daum C."/>
            <person name="Ng V."/>
            <person name="Clum A."/>
            <person name="Steindorff A."/>
            <person name="Ohm R.A."/>
            <person name="Martin F."/>
            <person name="Silar P."/>
            <person name="Natvig D.O."/>
            <person name="Lalanne C."/>
            <person name="Gautier V."/>
            <person name="Ament-Velasquez S.L."/>
            <person name="Kruys A."/>
            <person name="Hutchinson M.I."/>
            <person name="Powell A.J."/>
            <person name="Barry K."/>
            <person name="Miller A.N."/>
            <person name="Grigoriev I.V."/>
            <person name="Debuchy R."/>
            <person name="Gladieux P."/>
            <person name="Hiltunen Thoren M."/>
            <person name="Johannesson H."/>
        </authorList>
    </citation>
    <scope>NUCLEOTIDE SEQUENCE [LARGE SCALE GENOMIC DNA]</scope>
    <source>
        <strain evidence="3">CBS 340.73</strain>
    </source>
</reference>
<sequence>MTKMPDLNFSPSLDHLQTNHGTLPKESAQPVASRTVHHIPPPNLVPHGSSATAQKRRGPFPSGPIVTFRWPVNRPGTTLSLLLPLLPSLSRHEHFCVEQLNIVSREVNERLRVSACHYLTLSMDVLSRQSAHSPAQRRRDKIPAARSSPRSLTALLSGKSFSSSSRATFKLHIVYAWRWRVWQAASEQLNKFSFSWYELVVRNRGSHDLARFLGALGIV</sequence>
<protein>
    <submittedName>
        <fullName evidence="2">Uncharacterized protein</fullName>
    </submittedName>
</protein>
<feature type="compositionally biased region" description="Polar residues" evidence="1">
    <location>
        <begin position="9"/>
        <end position="21"/>
    </location>
</feature>
<evidence type="ECO:0000256" key="1">
    <source>
        <dbReference type="SAM" id="MobiDB-lite"/>
    </source>
</evidence>
<dbReference type="EMBL" id="MU853752">
    <property type="protein sequence ID" value="KAK3946108.1"/>
    <property type="molecule type" value="Genomic_DNA"/>
</dbReference>
<feature type="region of interest" description="Disordered" evidence="1">
    <location>
        <begin position="1"/>
        <end position="60"/>
    </location>
</feature>
<proteinExistence type="predicted"/>